<gene>
    <name evidence="1" type="ORF">Patl1_24252</name>
</gene>
<proteinExistence type="predicted"/>
<keyword evidence="2" id="KW-1185">Reference proteome</keyword>
<accession>A0ACC0ZUN7</accession>
<name>A0ACC0ZUN7_9ROSI</name>
<sequence>MDIEGNRRSSQRRRDVFWSYISCFFTDLFSSISSLVCQVSTEQTFLGMSYFMNINSVHLRCFFVMLETISLVLDVFGQSRRIIVLAAFLLSVFGFVMTVFTCILERTKVHAEKQLGVVEIGFSVVQLIASFLAVLGVKSTNNYIASVLLLVFSIIAAVFIFSKDVDRIKGPWSPEEDEALFRLVQRYGQRDWYFLSEWIPGRSAKSCRLRWGYLEPELKARDQARIQADRARSQALLEHEKRLFPRFNSRRGPAPFEASPKISGTAPAPPRFSHLQ</sequence>
<dbReference type="Proteomes" id="UP001164250">
    <property type="component" value="Chromosome 13"/>
</dbReference>
<evidence type="ECO:0000313" key="2">
    <source>
        <dbReference type="Proteomes" id="UP001164250"/>
    </source>
</evidence>
<comment type="caution">
    <text evidence="1">The sequence shown here is derived from an EMBL/GenBank/DDBJ whole genome shotgun (WGS) entry which is preliminary data.</text>
</comment>
<protein>
    <submittedName>
        <fullName evidence="1">Uncharacterized protein</fullName>
    </submittedName>
</protein>
<dbReference type="EMBL" id="CM047909">
    <property type="protein sequence ID" value="KAJ0078875.1"/>
    <property type="molecule type" value="Genomic_DNA"/>
</dbReference>
<organism evidence="1 2">
    <name type="scientific">Pistacia atlantica</name>
    <dbReference type="NCBI Taxonomy" id="434234"/>
    <lineage>
        <taxon>Eukaryota</taxon>
        <taxon>Viridiplantae</taxon>
        <taxon>Streptophyta</taxon>
        <taxon>Embryophyta</taxon>
        <taxon>Tracheophyta</taxon>
        <taxon>Spermatophyta</taxon>
        <taxon>Magnoliopsida</taxon>
        <taxon>eudicotyledons</taxon>
        <taxon>Gunneridae</taxon>
        <taxon>Pentapetalae</taxon>
        <taxon>rosids</taxon>
        <taxon>malvids</taxon>
        <taxon>Sapindales</taxon>
        <taxon>Anacardiaceae</taxon>
        <taxon>Pistacia</taxon>
    </lineage>
</organism>
<reference evidence="2" key="1">
    <citation type="journal article" date="2023" name="G3 (Bethesda)">
        <title>Genome assembly and association tests identify interacting loci associated with vigor, precocity, and sex in interspecific pistachio rootstocks.</title>
        <authorList>
            <person name="Palmer W."/>
            <person name="Jacygrad E."/>
            <person name="Sagayaradj S."/>
            <person name="Cavanaugh K."/>
            <person name="Han R."/>
            <person name="Bertier L."/>
            <person name="Beede B."/>
            <person name="Kafkas S."/>
            <person name="Golino D."/>
            <person name="Preece J."/>
            <person name="Michelmore R."/>
        </authorList>
    </citation>
    <scope>NUCLEOTIDE SEQUENCE [LARGE SCALE GENOMIC DNA]</scope>
</reference>
<evidence type="ECO:0000313" key="1">
    <source>
        <dbReference type="EMBL" id="KAJ0078875.1"/>
    </source>
</evidence>